<evidence type="ECO:0000313" key="2">
    <source>
        <dbReference type="EMBL" id="THE66137.1"/>
    </source>
</evidence>
<accession>A0A4V3VLM3</accession>
<feature type="transmembrane region" description="Helical" evidence="1">
    <location>
        <begin position="154"/>
        <end position="174"/>
    </location>
</feature>
<comment type="caution">
    <text evidence="2">The sequence shown here is derived from an EMBL/GenBank/DDBJ whole genome shotgun (WGS) entry which is preliminary data.</text>
</comment>
<keyword evidence="3" id="KW-1185">Reference proteome</keyword>
<dbReference type="Gene3D" id="1.20.1250.20">
    <property type="entry name" value="MFS general substrate transporter like domains"/>
    <property type="match status" value="1"/>
</dbReference>
<gene>
    <name evidence="2" type="ORF">D8Y22_04245</name>
</gene>
<name>A0A4V3VLM3_9EURY</name>
<dbReference type="Proteomes" id="UP000318864">
    <property type="component" value="Unassembled WGS sequence"/>
</dbReference>
<keyword evidence="1" id="KW-0472">Membrane</keyword>
<keyword evidence="1" id="KW-1133">Transmembrane helix</keyword>
<dbReference type="InterPro" id="IPR036259">
    <property type="entry name" value="MFS_trans_sf"/>
</dbReference>
<protein>
    <recommendedName>
        <fullName evidence="4">Tripartite tricarboxylate transporter TctB family protein</fullName>
    </recommendedName>
</protein>
<dbReference type="AlphaFoldDB" id="A0A4V3VLM3"/>
<organism evidence="2 3">
    <name type="scientific">Salinadaptatus halalkaliphilus</name>
    <dbReference type="NCBI Taxonomy" id="2419781"/>
    <lineage>
        <taxon>Archaea</taxon>
        <taxon>Methanobacteriati</taxon>
        <taxon>Methanobacteriota</taxon>
        <taxon>Stenosarchaea group</taxon>
        <taxon>Halobacteria</taxon>
        <taxon>Halobacteriales</taxon>
        <taxon>Natrialbaceae</taxon>
        <taxon>Salinadaptatus</taxon>
    </lineage>
</organism>
<evidence type="ECO:0000313" key="3">
    <source>
        <dbReference type="Proteomes" id="UP000318864"/>
    </source>
</evidence>
<feature type="transmembrane region" description="Helical" evidence="1">
    <location>
        <begin position="120"/>
        <end position="142"/>
    </location>
</feature>
<keyword evidence="1" id="KW-0812">Transmembrane</keyword>
<feature type="transmembrane region" description="Helical" evidence="1">
    <location>
        <begin position="20"/>
        <end position="41"/>
    </location>
</feature>
<reference evidence="2 3" key="1">
    <citation type="submission" date="2018-10" db="EMBL/GenBank/DDBJ databases">
        <title>Natronolimnobius sp. XQ-INN 246 isolated from Inner Mongolia Autonomous Region of China.</title>
        <authorList>
            <person name="Xue Q."/>
        </authorList>
    </citation>
    <scope>NUCLEOTIDE SEQUENCE [LARGE SCALE GENOMIC DNA]</scope>
    <source>
        <strain evidence="2 3">XQ-INN 246</strain>
    </source>
</reference>
<proteinExistence type="predicted"/>
<dbReference type="EMBL" id="RBZW01000012">
    <property type="protein sequence ID" value="THE66137.1"/>
    <property type="molecule type" value="Genomic_DNA"/>
</dbReference>
<dbReference type="RefSeq" id="WP_141463479.1">
    <property type="nucleotide sequence ID" value="NZ_RBZW01000012.1"/>
</dbReference>
<evidence type="ECO:0008006" key="4">
    <source>
        <dbReference type="Google" id="ProtNLM"/>
    </source>
</evidence>
<feature type="transmembrane region" description="Helical" evidence="1">
    <location>
        <begin position="48"/>
        <end position="66"/>
    </location>
</feature>
<evidence type="ECO:0000256" key="1">
    <source>
        <dbReference type="SAM" id="Phobius"/>
    </source>
</evidence>
<sequence length="182" mass="19922">MGRFARLEAFFGIDTEEIGLLLFFIVVSTYLLVGSLAYSGFVGRYPRVFSAVVLVCAVLCLFRQRLPEPLATITSEPPDLVGFDEDEAEDDPLEQRARSAETRTVFGVTLSKRAIVTLTVAGYMIASVLVGILVATPLYVLAWGYLVNIDRNRLIAVTVGTTIVLFGFMEFAGINVDIGVLF</sequence>